<evidence type="ECO:0000256" key="2">
    <source>
        <dbReference type="ARBA" id="ARBA00022771"/>
    </source>
</evidence>
<dbReference type="GO" id="GO:0005634">
    <property type="term" value="C:nucleus"/>
    <property type="evidence" value="ECO:0007669"/>
    <property type="project" value="UniProtKB-ARBA"/>
</dbReference>
<proteinExistence type="predicted"/>
<dbReference type="GO" id="GO:0000981">
    <property type="term" value="F:DNA-binding transcription factor activity, RNA polymerase II-specific"/>
    <property type="evidence" value="ECO:0007669"/>
    <property type="project" value="TreeGrafter"/>
</dbReference>
<dbReference type="PROSITE" id="PS00028">
    <property type="entry name" value="ZINC_FINGER_C2H2_1"/>
    <property type="match status" value="1"/>
</dbReference>
<organism evidence="7 8">
    <name type="scientific">Pristionchus mayeri</name>
    <dbReference type="NCBI Taxonomy" id="1317129"/>
    <lineage>
        <taxon>Eukaryota</taxon>
        <taxon>Metazoa</taxon>
        <taxon>Ecdysozoa</taxon>
        <taxon>Nematoda</taxon>
        <taxon>Chromadorea</taxon>
        <taxon>Rhabditida</taxon>
        <taxon>Rhabditina</taxon>
        <taxon>Diplogasteromorpha</taxon>
        <taxon>Diplogasteroidea</taxon>
        <taxon>Neodiplogasteridae</taxon>
        <taxon>Pristionchus</taxon>
    </lineage>
</organism>
<gene>
    <name evidence="7" type="ORF">PMAYCL1PPCAC_04400</name>
</gene>
<dbReference type="Proteomes" id="UP001328107">
    <property type="component" value="Unassembled WGS sequence"/>
</dbReference>
<name>A0AAN5C821_9BILA</name>
<evidence type="ECO:0000256" key="3">
    <source>
        <dbReference type="ARBA" id="ARBA00022833"/>
    </source>
</evidence>
<sequence length="286" mass="31966">YGLIESLGSMMELLAEKRTEELRRLREQVHAFDNVPLLVVPKEEPPQRPRIVAATALNTPSTARALNDEQNDPREAREISGADQAIEDSDLFGIIKLEGETAHGTDDMNLMMTPKTVREYCEQRMGRVSYFETNGTMADPNASTEEVDDIEQFSKRRRLTGPHSSRADSEESCPPSNSSATPGRSSAAAESQSHCAPQSALRTISCTMCQFVAASPSALVAHKRSHTGERPFECTVDKFCMMRFTTKGHLDRHLRNVHHLPTHKCRKCDQKFHSTAELHSHSVQHN</sequence>
<keyword evidence="1" id="KW-0479">Metal-binding</keyword>
<dbReference type="PROSITE" id="PS50157">
    <property type="entry name" value="ZINC_FINGER_C2H2_2"/>
    <property type="match status" value="3"/>
</dbReference>
<dbReference type="SMART" id="SM00355">
    <property type="entry name" value="ZnF_C2H2"/>
    <property type="match status" value="3"/>
</dbReference>
<dbReference type="EMBL" id="BTRK01000001">
    <property type="protein sequence ID" value="GMR34205.1"/>
    <property type="molecule type" value="Genomic_DNA"/>
</dbReference>
<evidence type="ECO:0000256" key="5">
    <source>
        <dbReference type="SAM" id="MobiDB-lite"/>
    </source>
</evidence>
<dbReference type="PANTHER" id="PTHR23235">
    <property type="entry name" value="KRUEPPEL-LIKE TRANSCRIPTION FACTOR"/>
    <property type="match status" value="1"/>
</dbReference>
<comment type="caution">
    <text evidence="7">The sequence shown here is derived from an EMBL/GenBank/DDBJ whole genome shotgun (WGS) entry which is preliminary data.</text>
</comment>
<feature type="region of interest" description="Disordered" evidence="5">
    <location>
        <begin position="157"/>
        <end position="191"/>
    </location>
</feature>
<feature type="compositionally biased region" description="Polar residues" evidence="5">
    <location>
        <begin position="174"/>
        <end position="191"/>
    </location>
</feature>
<feature type="domain" description="C2H2-type" evidence="6">
    <location>
        <begin position="232"/>
        <end position="258"/>
    </location>
</feature>
<evidence type="ECO:0000259" key="6">
    <source>
        <dbReference type="PROSITE" id="PS50157"/>
    </source>
</evidence>
<keyword evidence="8" id="KW-1185">Reference proteome</keyword>
<evidence type="ECO:0000313" key="7">
    <source>
        <dbReference type="EMBL" id="GMR34205.1"/>
    </source>
</evidence>
<dbReference type="Gene3D" id="3.30.160.60">
    <property type="entry name" value="Classic Zinc Finger"/>
    <property type="match status" value="2"/>
</dbReference>
<dbReference type="InterPro" id="IPR036236">
    <property type="entry name" value="Znf_C2H2_sf"/>
</dbReference>
<dbReference type="GO" id="GO:0000122">
    <property type="term" value="P:negative regulation of transcription by RNA polymerase II"/>
    <property type="evidence" value="ECO:0007669"/>
    <property type="project" value="UniProtKB-ARBA"/>
</dbReference>
<dbReference type="FunFam" id="3.30.160.60:FF:000446">
    <property type="entry name" value="Zinc finger protein"/>
    <property type="match status" value="1"/>
</dbReference>
<dbReference type="AlphaFoldDB" id="A0AAN5C821"/>
<evidence type="ECO:0000313" key="8">
    <source>
        <dbReference type="Proteomes" id="UP001328107"/>
    </source>
</evidence>
<dbReference type="PANTHER" id="PTHR23235:SF120">
    <property type="entry name" value="KRUPPEL-LIKE FACTOR 15"/>
    <property type="match status" value="1"/>
</dbReference>
<dbReference type="SUPFAM" id="SSF57667">
    <property type="entry name" value="beta-beta-alpha zinc fingers"/>
    <property type="match status" value="1"/>
</dbReference>
<keyword evidence="2 4" id="KW-0863">Zinc-finger</keyword>
<reference evidence="8" key="1">
    <citation type="submission" date="2022-10" db="EMBL/GenBank/DDBJ databases">
        <title>Genome assembly of Pristionchus species.</title>
        <authorList>
            <person name="Yoshida K."/>
            <person name="Sommer R.J."/>
        </authorList>
    </citation>
    <scope>NUCLEOTIDE SEQUENCE [LARGE SCALE GENOMIC DNA]</scope>
    <source>
        <strain evidence="8">RS5460</strain>
    </source>
</reference>
<dbReference type="GO" id="GO:0008270">
    <property type="term" value="F:zinc ion binding"/>
    <property type="evidence" value="ECO:0007669"/>
    <property type="project" value="UniProtKB-KW"/>
</dbReference>
<dbReference type="GO" id="GO:0000978">
    <property type="term" value="F:RNA polymerase II cis-regulatory region sequence-specific DNA binding"/>
    <property type="evidence" value="ECO:0007669"/>
    <property type="project" value="TreeGrafter"/>
</dbReference>
<accession>A0AAN5C821</accession>
<keyword evidence="3" id="KW-0862">Zinc</keyword>
<evidence type="ECO:0000256" key="4">
    <source>
        <dbReference type="PROSITE-ProRule" id="PRU00042"/>
    </source>
</evidence>
<protein>
    <recommendedName>
        <fullName evidence="6">C2H2-type domain-containing protein</fullName>
    </recommendedName>
</protein>
<feature type="domain" description="C2H2-type" evidence="6">
    <location>
        <begin position="263"/>
        <end position="286"/>
    </location>
</feature>
<feature type="non-terminal residue" evidence="7">
    <location>
        <position position="1"/>
    </location>
</feature>
<feature type="domain" description="C2H2-type" evidence="6">
    <location>
        <begin position="204"/>
        <end position="231"/>
    </location>
</feature>
<evidence type="ECO:0000256" key="1">
    <source>
        <dbReference type="ARBA" id="ARBA00022723"/>
    </source>
</evidence>
<dbReference type="InterPro" id="IPR013087">
    <property type="entry name" value="Znf_C2H2_type"/>
</dbReference>